<comment type="catalytic activity">
    <reaction evidence="16 18">
        <text>N-acetyl-alpha-D-glucosamine 1-phosphate + UTP + H(+) = UDP-N-acetyl-alpha-D-glucosamine + diphosphate</text>
        <dbReference type="Rhea" id="RHEA:13509"/>
        <dbReference type="ChEBI" id="CHEBI:15378"/>
        <dbReference type="ChEBI" id="CHEBI:33019"/>
        <dbReference type="ChEBI" id="CHEBI:46398"/>
        <dbReference type="ChEBI" id="CHEBI:57705"/>
        <dbReference type="ChEBI" id="CHEBI:57776"/>
        <dbReference type="EC" id="2.7.7.23"/>
    </reaction>
</comment>
<feature type="binding site" evidence="18">
    <location>
        <begin position="371"/>
        <end position="372"/>
    </location>
    <ligand>
        <name>acetyl-CoA</name>
        <dbReference type="ChEBI" id="CHEBI:57288"/>
    </ligand>
</feature>
<dbReference type="Pfam" id="PF12804">
    <property type="entry name" value="NTP_transf_3"/>
    <property type="match status" value="1"/>
</dbReference>
<evidence type="ECO:0000259" key="19">
    <source>
        <dbReference type="Pfam" id="PF12804"/>
    </source>
</evidence>
<feature type="binding site" evidence="18">
    <location>
        <position position="229"/>
    </location>
    <ligand>
        <name>Mg(2+)</name>
        <dbReference type="ChEBI" id="CHEBI:18420"/>
    </ligand>
</feature>
<feature type="region of interest" description="N-acetyltransferase" evidence="18">
    <location>
        <begin position="253"/>
        <end position="452"/>
    </location>
</feature>
<keyword evidence="12 18" id="KW-0511">Multifunctional enzyme</keyword>
<dbReference type="InterPro" id="IPR011004">
    <property type="entry name" value="Trimer_LpxA-like_sf"/>
</dbReference>
<feature type="binding site" evidence="18">
    <location>
        <position position="24"/>
    </location>
    <ligand>
        <name>UDP-N-acetyl-alpha-D-glucosamine</name>
        <dbReference type="ChEBI" id="CHEBI:57705"/>
    </ligand>
</feature>
<keyword evidence="21" id="KW-1185">Reference proteome</keyword>
<feature type="binding site" evidence="18">
    <location>
        <position position="362"/>
    </location>
    <ligand>
        <name>UDP-N-acetyl-alpha-D-glucosamine</name>
        <dbReference type="ChEBI" id="CHEBI:57705"/>
    </ligand>
</feature>
<evidence type="ECO:0000256" key="1">
    <source>
        <dbReference type="ARBA" id="ARBA00004496"/>
    </source>
</evidence>
<dbReference type="Gene3D" id="3.90.550.10">
    <property type="entry name" value="Spore Coat Polysaccharide Biosynthesis Protein SpsA, Chain A"/>
    <property type="match status" value="1"/>
</dbReference>
<keyword evidence="6 18" id="KW-0548">Nucleotidyltransferase</keyword>
<dbReference type="InterPro" id="IPR038009">
    <property type="entry name" value="GlmU_C_LbH"/>
</dbReference>
<comment type="function">
    <text evidence="17 18">Catalyzes the last two sequential reactions in the de novo biosynthetic pathway for UDP-N-acetylglucosamine (UDP-GlcNAc). The C-terminal domain catalyzes the transfer of acetyl group from acetyl coenzyme A to glucosamine-1-phosphate (GlcN-1-P) to produce N-acetylglucosamine-1-phosphate (GlcNAc-1-P), which is converted into UDP-GlcNAc by the transfer of uridine 5-monophosphate (from uridine 5-triphosphate), a reaction catalyzed by the N-terminal domain.</text>
</comment>
<evidence type="ECO:0000256" key="7">
    <source>
        <dbReference type="ARBA" id="ARBA00022723"/>
    </source>
</evidence>
<feature type="binding site" evidence="18">
    <location>
        <position position="172"/>
    </location>
    <ligand>
        <name>UDP-N-acetyl-alpha-D-glucosamine</name>
        <dbReference type="ChEBI" id="CHEBI:57705"/>
    </ligand>
</feature>
<dbReference type="SUPFAM" id="SSF53448">
    <property type="entry name" value="Nucleotide-diphospho-sugar transferases"/>
    <property type="match status" value="1"/>
</dbReference>
<dbReference type="NCBIfam" id="NF010933">
    <property type="entry name" value="PRK14353.1"/>
    <property type="match status" value="1"/>
</dbReference>
<comment type="similarity">
    <text evidence="2 18">In the C-terminal section; belongs to the transferase hexapeptide repeat family.</text>
</comment>
<keyword evidence="8 18" id="KW-0677">Repeat</keyword>
<feature type="binding site" evidence="18">
    <location>
        <position position="351"/>
    </location>
    <ligand>
        <name>UDP-N-acetyl-alpha-D-glucosamine</name>
        <dbReference type="ChEBI" id="CHEBI:57705"/>
    </ligand>
</feature>
<evidence type="ECO:0000256" key="16">
    <source>
        <dbReference type="ARBA" id="ARBA00048493"/>
    </source>
</evidence>
<evidence type="ECO:0000256" key="8">
    <source>
        <dbReference type="ARBA" id="ARBA00022737"/>
    </source>
</evidence>
<evidence type="ECO:0000313" key="21">
    <source>
        <dbReference type="Proteomes" id="UP001477870"/>
    </source>
</evidence>
<dbReference type="EC" id="2.3.1.157" evidence="18"/>
<evidence type="ECO:0000256" key="10">
    <source>
        <dbReference type="ARBA" id="ARBA00022960"/>
    </source>
</evidence>
<feature type="binding site" evidence="18">
    <location>
        <begin position="10"/>
        <end position="13"/>
    </location>
    <ligand>
        <name>UDP-N-acetyl-alpha-D-glucosamine</name>
        <dbReference type="ChEBI" id="CHEBI:57705"/>
    </ligand>
</feature>
<reference evidence="20 21" key="1">
    <citation type="submission" date="2024-03" db="EMBL/GenBank/DDBJ databases">
        <title>Community enrichment and isolation of bacterial strains for fucoidan degradation.</title>
        <authorList>
            <person name="Sichert A."/>
        </authorList>
    </citation>
    <scope>NUCLEOTIDE SEQUENCE [LARGE SCALE GENOMIC DNA]</scope>
    <source>
        <strain evidence="20 21">AS62</strain>
    </source>
</reference>
<dbReference type="HAMAP" id="MF_01631">
    <property type="entry name" value="GlmU"/>
    <property type="match status" value="1"/>
</dbReference>
<dbReference type="Gene3D" id="2.160.10.10">
    <property type="entry name" value="Hexapeptide repeat proteins"/>
    <property type="match status" value="1"/>
</dbReference>
<name>A0ABU9T421_9HYPH</name>
<dbReference type="CDD" id="cd02540">
    <property type="entry name" value="GT2_GlmU_N_bac"/>
    <property type="match status" value="1"/>
</dbReference>
<feature type="binding site" evidence="18">
    <location>
        <position position="107"/>
    </location>
    <ligand>
        <name>Mg(2+)</name>
        <dbReference type="ChEBI" id="CHEBI:18420"/>
    </ligand>
</feature>
<feature type="region of interest" description="Linker" evidence="18">
    <location>
        <begin position="232"/>
        <end position="252"/>
    </location>
</feature>
<keyword evidence="13 18" id="KW-0012">Acyltransferase</keyword>
<dbReference type="PANTHER" id="PTHR43584:SF3">
    <property type="entry name" value="BIFUNCTIONAL PROTEIN GLMU"/>
    <property type="match status" value="1"/>
</dbReference>
<gene>
    <name evidence="18 20" type="primary">glmU</name>
    <name evidence="20" type="ORF">WNY59_04660</name>
</gene>
<comment type="caution">
    <text evidence="18">Lacks conserved residue(s) required for the propagation of feature annotation.</text>
</comment>
<accession>A0ABU9T421</accession>
<comment type="similarity">
    <text evidence="3 18">In the N-terminal section; belongs to the N-acetylglucosamine-1-phosphate uridyltransferase family.</text>
</comment>
<comment type="catalytic activity">
    <reaction evidence="15 18">
        <text>alpha-D-glucosamine 1-phosphate + acetyl-CoA = N-acetyl-alpha-D-glucosamine 1-phosphate + CoA + H(+)</text>
        <dbReference type="Rhea" id="RHEA:13725"/>
        <dbReference type="ChEBI" id="CHEBI:15378"/>
        <dbReference type="ChEBI" id="CHEBI:57287"/>
        <dbReference type="ChEBI" id="CHEBI:57288"/>
        <dbReference type="ChEBI" id="CHEBI:57776"/>
        <dbReference type="ChEBI" id="CHEBI:58516"/>
        <dbReference type="EC" id="2.3.1.157"/>
    </reaction>
</comment>
<comment type="subunit">
    <text evidence="18">Homotrimer.</text>
</comment>
<dbReference type="InterPro" id="IPR029044">
    <property type="entry name" value="Nucleotide-diphossugar_trans"/>
</dbReference>
<evidence type="ECO:0000313" key="20">
    <source>
        <dbReference type="EMBL" id="MEM5500875.1"/>
    </source>
</evidence>
<dbReference type="InterPro" id="IPR001451">
    <property type="entry name" value="Hexapep"/>
</dbReference>
<dbReference type="PANTHER" id="PTHR43584">
    <property type="entry name" value="NUCLEOTIDYL TRANSFERASE"/>
    <property type="match status" value="1"/>
</dbReference>
<comment type="pathway">
    <text evidence="18">Nucleotide-sugar biosynthesis; UDP-N-acetyl-alpha-D-glucosamine biosynthesis; UDP-N-acetyl-alpha-D-glucosamine from N-acetyl-alpha-D-glucosamine 1-phosphate: step 1/1.</text>
</comment>
<feature type="region of interest" description="Pyrophosphorylase" evidence="18">
    <location>
        <begin position="1"/>
        <end position="231"/>
    </location>
</feature>
<evidence type="ECO:0000256" key="12">
    <source>
        <dbReference type="ARBA" id="ARBA00023268"/>
    </source>
</evidence>
<dbReference type="CDD" id="cd03353">
    <property type="entry name" value="LbH_GlmU_C"/>
    <property type="match status" value="1"/>
</dbReference>
<feature type="binding site" evidence="18">
    <location>
        <position position="408"/>
    </location>
    <ligand>
        <name>acetyl-CoA</name>
        <dbReference type="ChEBI" id="CHEBI:57288"/>
    </ligand>
</feature>
<keyword evidence="5 18" id="KW-0808">Transferase</keyword>
<evidence type="ECO:0000256" key="9">
    <source>
        <dbReference type="ARBA" id="ARBA00022842"/>
    </source>
</evidence>
<keyword evidence="11 18" id="KW-0573">Peptidoglycan synthesis</keyword>
<evidence type="ECO:0000256" key="11">
    <source>
        <dbReference type="ARBA" id="ARBA00022984"/>
    </source>
</evidence>
<feature type="binding site" evidence="18">
    <location>
        <position position="425"/>
    </location>
    <ligand>
        <name>acetyl-CoA</name>
        <dbReference type="ChEBI" id="CHEBI:57288"/>
    </ligand>
</feature>
<feature type="binding site" evidence="18">
    <location>
        <position position="365"/>
    </location>
    <ligand>
        <name>acetyl-CoA</name>
        <dbReference type="ChEBI" id="CHEBI:57288"/>
    </ligand>
</feature>
<evidence type="ECO:0000256" key="14">
    <source>
        <dbReference type="ARBA" id="ARBA00023316"/>
    </source>
</evidence>
<feature type="domain" description="MobA-like NTP transferase" evidence="19">
    <location>
        <begin position="8"/>
        <end position="141"/>
    </location>
</feature>
<keyword evidence="10 18" id="KW-0133">Cell shape</keyword>
<evidence type="ECO:0000256" key="4">
    <source>
        <dbReference type="ARBA" id="ARBA00022490"/>
    </source>
</evidence>
<sequence>MTRKCLTIILAAGKGTRMKSDLPKVLHPVGGLPMVMHAINAAKTAGTDRLAVVTGHGAELLDEALKSHGVDAQTCIQKEQLGTANAVDAARSVIDEGFDDVIAMFGDTPLVKPETLADAREKLKAGADVVVIGFETDNPFGYGRLVVKDGQLTAIVEEKEAIDAERAITFCNGGLMAFNGRKLGGLLDKIDNKNAKGEFYLTDAVAVANAQGLHVEAMIASEEDVLGVNNRVELANVEQIWQERIREKHLLDGISMTAPHTVFFHHDTKIESGVVIEPNVFFGPKVSVEKGARIRAFSHLEGAQIGANAEIGPFARLRPGANLSEKAKVGNFCEVKNADIAEGAKVNHLTYIGDASIGAGANIGAGTITCNYDGMNKAKTTIGAGAFIGSNSSLVAPLTIGDNAYIASGSVITNDVPVDAVGFGRARQETKLGLAVKLRARIKAMKEASKKT</sequence>
<comment type="caution">
    <text evidence="20">The sequence shown here is derived from an EMBL/GenBank/DDBJ whole genome shotgun (WGS) entry which is preliminary data.</text>
</comment>
<feature type="binding site" evidence="18">
    <location>
        <position position="157"/>
    </location>
    <ligand>
        <name>UDP-N-acetyl-alpha-D-glucosamine</name>
        <dbReference type="ChEBI" id="CHEBI:57705"/>
    </ligand>
</feature>
<comment type="pathway">
    <text evidence="18">Bacterial outer membrane biogenesis; LPS lipid A biosynthesis.</text>
</comment>
<dbReference type="InterPro" id="IPR025877">
    <property type="entry name" value="MobA-like_NTP_Trfase"/>
</dbReference>
<comment type="pathway">
    <text evidence="18">Nucleotide-sugar biosynthesis; UDP-N-acetyl-alpha-D-glucosamine biosynthesis; N-acetyl-alpha-D-glucosamine 1-phosphate from alpha-D-glucosamine 6-phosphate (route II): step 2/2.</text>
</comment>
<organism evidence="20 21">
    <name type="scientific">Ahrensia kielensis</name>
    <dbReference type="NCBI Taxonomy" id="76980"/>
    <lineage>
        <taxon>Bacteria</taxon>
        <taxon>Pseudomonadati</taxon>
        <taxon>Pseudomonadota</taxon>
        <taxon>Alphaproteobacteria</taxon>
        <taxon>Hyphomicrobiales</taxon>
        <taxon>Ahrensiaceae</taxon>
        <taxon>Ahrensia</taxon>
    </lineage>
</organism>
<dbReference type="GO" id="GO:0003977">
    <property type="term" value="F:UDP-N-acetylglucosamine diphosphorylase activity"/>
    <property type="evidence" value="ECO:0007669"/>
    <property type="project" value="UniProtKB-EC"/>
</dbReference>
<dbReference type="PROSITE" id="PS00101">
    <property type="entry name" value="HEXAPEP_TRANSFERASES"/>
    <property type="match status" value="1"/>
</dbReference>
<dbReference type="EMBL" id="JBBMQO010000002">
    <property type="protein sequence ID" value="MEM5500875.1"/>
    <property type="molecule type" value="Genomic_DNA"/>
</dbReference>
<proteinExistence type="inferred from homology"/>
<keyword evidence="9 18" id="KW-0460">Magnesium</keyword>
<feature type="binding site" evidence="18">
    <location>
        <position position="77"/>
    </location>
    <ligand>
        <name>UDP-N-acetyl-alpha-D-glucosamine</name>
        <dbReference type="ChEBI" id="CHEBI:57705"/>
    </ligand>
</feature>
<protein>
    <recommendedName>
        <fullName evidence="18">Bifunctional protein GlmU</fullName>
    </recommendedName>
    <domain>
        <recommendedName>
            <fullName evidence="18">UDP-N-acetylglucosamine pyrophosphorylase</fullName>
            <ecNumber evidence="18">2.7.7.23</ecNumber>
        </recommendedName>
        <alternativeName>
            <fullName evidence="18">N-acetylglucosamine-1-phosphate uridyltransferase</fullName>
        </alternativeName>
    </domain>
    <domain>
        <recommendedName>
            <fullName evidence="18">Glucosamine-1-phosphate N-acetyltransferase</fullName>
            <ecNumber evidence="18">2.3.1.157</ecNumber>
        </recommendedName>
    </domain>
</protein>
<feature type="binding site" evidence="18">
    <location>
        <position position="143"/>
    </location>
    <ligand>
        <name>UDP-N-acetyl-alpha-D-glucosamine</name>
        <dbReference type="ChEBI" id="CHEBI:57705"/>
    </ligand>
</feature>
<dbReference type="InterPro" id="IPR050065">
    <property type="entry name" value="GlmU-like"/>
</dbReference>
<evidence type="ECO:0000256" key="2">
    <source>
        <dbReference type="ARBA" id="ARBA00007707"/>
    </source>
</evidence>
<dbReference type="InterPro" id="IPR018357">
    <property type="entry name" value="Hexapep_transf_CS"/>
</dbReference>
<feature type="active site" description="Proton acceptor" evidence="18">
    <location>
        <position position="348"/>
    </location>
</feature>
<keyword evidence="14 18" id="KW-0961">Cell wall biogenesis/degradation</keyword>
<keyword evidence="4 18" id="KW-0963">Cytoplasm</keyword>
<comment type="subcellular location">
    <subcellularLocation>
        <location evidence="1 18">Cytoplasm</location>
    </subcellularLocation>
</comment>
<feature type="binding site" evidence="18">
    <location>
        <position position="229"/>
    </location>
    <ligand>
        <name>UDP-N-acetyl-alpha-D-glucosamine</name>
        <dbReference type="ChEBI" id="CHEBI:57705"/>
    </ligand>
</feature>
<dbReference type="SUPFAM" id="SSF51161">
    <property type="entry name" value="Trimeric LpxA-like enzymes"/>
    <property type="match status" value="1"/>
</dbReference>
<evidence type="ECO:0000256" key="17">
    <source>
        <dbReference type="ARBA" id="ARBA00049628"/>
    </source>
</evidence>
<dbReference type="NCBIfam" id="TIGR01173">
    <property type="entry name" value="glmU"/>
    <property type="match status" value="1"/>
</dbReference>
<evidence type="ECO:0000256" key="15">
    <source>
        <dbReference type="ARBA" id="ARBA00048247"/>
    </source>
</evidence>
<feature type="binding site" evidence="18">
    <location>
        <position position="336"/>
    </location>
    <ligand>
        <name>UDP-N-acetyl-alpha-D-glucosamine</name>
        <dbReference type="ChEBI" id="CHEBI:57705"/>
    </ligand>
</feature>
<feature type="binding site" evidence="18">
    <location>
        <begin position="82"/>
        <end position="83"/>
    </location>
    <ligand>
        <name>UDP-N-acetyl-alpha-D-glucosamine</name>
        <dbReference type="ChEBI" id="CHEBI:57705"/>
    </ligand>
</feature>
<dbReference type="InterPro" id="IPR005882">
    <property type="entry name" value="Bifunctional_GlmU"/>
</dbReference>
<dbReference type="EC" id="2.7.7.23" evidence="18"/>
<dbReference type="Proteomes" id="UP001477870">
    <property type="component" value="Unassembled WGS sequence"/>
</dbReference>
<evidence type="ECO:0000256" key="3">
    <source>
        <dbReference type="ARBA" id="ARBA00007947"/>
    </source>
</evidence>
<feature type="binding site" evidence="18">
    <location>
        <position position="390"/>
    </location>
    <ligand>
        <name>acetyl-CoA</name>
        <dbReference type="ChEBI" id="CHEBI:57288"/>
    </ligand>
</feature>
<evidence type="ECO:0000256" key="13">
    <source>
        <dbReference type="ARBA" id="ARBA00023315"/>
    </source>
</evidence>
<keyword evidence="7 18" id="KW-0479">Metal-binding</keyword>
<feature type="binding site" evidence="18">
    <location>
        <position position="318"/>
    </location>
    <ligand>
        <name>UDP-N-acetyl-alpha-D-glucosamine</name>
        <dbReference type="ChEBI" id="CHEBI:57705"/>
    </ligand>
</feature>
<dbReference type="Pfam" id="PF00132">
    <property type="entry name" value="Hexapep"/>
    <property type="match status" value="1"/>
</dbReference>
<evidence type="ECO:0000256" key="18">
    <source>
        <dbReference type="HAMAP-Rule" id="MF_01631"/>
    </source>
</evidence>
<evidence type="ECO:0000256" key="5">
    <source>
        <dbReference type="ARBA" id="ARBA00022679"/>
    </source>
</evidence>
<evidence type="ECO:0000256" key="6">
    <source>
        <dbReference type="ARBA" id="ARBA00022695"/>
    </source>
</evidence>
<comment type="cofactor">
    <cofactor evidence="18">
        <name>Mg(2+)</name>
        <dbReference type="ChEBI" id="CHEBI:18420"/>
    </cofactor>
    <text evidence="18">Binds 1 Mg(2+) ion per subunit.</text>
</comment>